<reference evidence="2 3" key="1">
    <citation type="submission" date="2015-09" db="EMBL/GenBank/DDBJ databases">
        <authorList>
            <consortium name="Pathogen Informatics"/>
        </authorList>
    </citation>
    <scope>NUCLEOTIDE SEQUENCE [LARGE SCALE GENOMIC DNA]</scope>
    <source>
        <strain evidence="2 3">2789STDY5834855</strain>
    </source>
</reference>
<accession>A0A174GII2</accession>
<organism evidence="2 3">
    <name type="scientific">Clostridium disporicum</name>
    <dbReference type="NCBI Taxonomy" id="84024"/>
    <lineage>
        <taxon>Bacteria</taxon>
        <taxon>Bacillati</taxon>
        <taxon>Bacillota</taxon>
        <taxon>Clostridia</taxon>
        <taxon>Eubacteriales</taxon>
        <taxon>Clostridiaceae</taxon>
        <taxon>Clostridium</taxon>
    </lineage>
</organism>
<dbReference type="Pfam" id="PF14270">
    <property type="entry name" value="DUF4358"/>
    <property type="match status" value="1"/>
</dbReference>
<keyword evidence="1" id="KW-1133">Transmembrane helix</keyword>
<evidence type="ECO:0000313" key="3">
    <source>
        <dbReference type="Proteomes" id="UP000095558"/>
    </source>
</evidence>
<sequence length="169" mass="19693">MIHKYKKIKFNQQKKYTKYYLLEIVILISLFIGLYPILSIKSADMSAIKANLEENLKLDSINIGDEKTLKNLYYINIGSIEDFISYAPKSNMDVEEILILKLKHGANMDEIKTKVSTRVEKQSESFKNYNPEKYGIIENTILEEEGQYLIFIISENSSSIYKLIKDNFK</sequence>
<keyword evidence="1" id="KW-0472">Membrane</keyword>
<keyword evidence="2" id="KW-0449">Lipoprotein</keyword>
<dbReference type="OrthoDB" id="1797583at2"/>
<dbReference type="Proteomes" id="UP000095558">
    <property type="component" value="Unassembled WGS sequence"/>
</dbReference>
<keyword evidence="1" id="KW-0812">Transmembrane</keyword>
<dbReference type="AlphaFoldDB" id="A0A174GII2"/>
<feature type="transmembrane region" description="Helical" evidence="1">
    <location>
        <begin position="20"/>
        <end position="38"/>
    </location>
</feature>
<protein>
    <submittedName>
        <fullName evidence="2">Lipoprotein</fullName>
    </submittedName>
</protein>
<name>A0A174GII2_9CLOT</name>
<dbReference type="InterPro" id="IPR025648">
    <property type="entry name" value="DUF4358"/>
</dbReference>
<gene>
    <name evidence="2" type="ORF">ERS852470_02858</name>
</gene>
<dbReference type="RefSeq" id="WP_055277551.1">
    <property type="nucleotide sequence ID" value="NZ_CYZV01000035.1"/>
</dbReference>
<dbReference type="EMBL" id="CYZV01000035">
    <property type="protein sequence ID" value="CUO61781.1"/>
    <property type="molecule type" value="Genomic_DNA"/>
</dbReference>
<evidence type="ECO:0000256" key="1">
    <source>
        <dbReference type="SAM" id="Phobius"/>
    </source>
</evidence>
<proteinExistence type="predicted"/>
<evidence type="ECO:0000313" key="2">
    <source>
        <dbReference type="EMBL" id="CUO61781.1"/>
    </source>
</evidence>